<dbReference type="STRING" id="61853.ENSNLEP00000016511"/>
<dbReference type="EMBL" id="ADFV01123257">
    <property type="status" value="NOT_ANNOTATED_CDS"/>
    <property type="molecule type" value="Genomic_DNA"/>
</dbReference>
<evidence type="ECO:0000313" key="4">
    <source>
        <dbReference type="Ensembl" id="ENSNLEP00000016511.2"/>
    </source>
</evidence>
<feature type="domain" description="A to I editase" evidence="3">
    <location>
        <begin position="56"/>
        <end position="220"/>
    </location>
</feature>
<keyword evidence="1" id="KW-0694">RNA-binding</keyword>
<dbReference type="GO" id="GO:0003725">
    <property type="term" value="F:double-stranded RNA binding"/>
    <property type="evidence" value="ECO:0007669"/>
    <property type="project" value="TreeGrafter"/>
</dbReference>
<dbReference type="PANTHER" id="PTHR10910:SF17">
    <property type="entry name" value="DOUBLE-STRANDED RNA-SPECIFIC EDITASE B2"/>
    <property type="match status" value="1"/>
</dbReference>
<dbReference type="GO" id="GO:0005730">
    <property type="term" value="C:nucleolus"/>
    <property type="evidence" value="ECO:0007669"/>
    <property type="project" value="TreeGrafter"/>
</dbReference>
<dbReference type="GO" id="GO:0003726">
    <property type="term" value="F:double-stranded RNA adenosine deaminase activity"/>
    <property type="evidence" value="ECO:0007669"/>
    <property type="project" value="TreeGrafter"/>
</dbReference>
<dbReference type="Pfam" id="PF02137">
    <property type="entry name" value="A_deamin"/>
    <property type="match status" value="1"/>
</dbReference>
<dbReference type="AlphaFoldDB" id="G1RTD7"/>
<dbReference type="PROSITE" id="PS50141">
    <property type="entry name" value="A_DEAMIN_EDITASE"/>
    <property type="match status" value="1"/>
</dbReference>
<dbReference type="GeneTree" id="ENSGT00940000157252"/>
<name>G1RTD7_NOMLE</name>
<dbReference type="InParanoid" id="G1RTD7"/>
<organism evidence="4 5">
    <name type="scientific">Nomascus leucogenys</name>
    <name type="common">Northern white-cheeked gibbon</name>
    <name type="synonym">Hylobates leucogenys</name>
    <dbReference type="NCBI Taxonomy" id="61853"/>
    <lineage>
        <taxon>Eukaryota</taxon>
        <taxon>Metazoa</taxon>
        <taxon>Chordata</taxon>
        <taxon>Craniata</taxon>
        <taxon>Vertebrata</taxon>
        <taxon>Euteleostomi</taxon>
        <taxon>Mammalia</taxon>
        <taxon>Eutheria</taxon>
        <taxon>Euarchontoglires</taxon>
        <taxon>Primates</taxon>
        <taxon>Haplorrhini</taxon>
        <taxon>Catarrhini</taxon>
        <taxon>Hylobatidae</taxon>
        <taxon>Nomascus</taxon>
    </lineage>
</organism>
<dbReference type="GO" id="GO:0006396">
    <property type="term" value="P:RNA processing"/>
    <property type="evidence" value="ECO:0007669"/>
    <property type="project" value="InterPro"/>
</dbReference>
<feature type="region of interest" description="Disordered" evidence="2">
    <location>
        <begin position="16"/>
        <end position="40"/>
    </location>
</feature>
<keyword evidence="5" id="KW-1185">Reference proteome</keyword>
<dbReference type="GO" id="GO:0005737">
    <property type="term" value="C:cytoplasm"/>
    <property type="evidence" value="ECO:0007669"/>
    <property type="project" value="TreeGrafter"/>
</dbReference>
<dbReference type="PANTHER" id="PTHR10910">
    <property type="entry name" value="EUKARYOTE SPECIFIC DSRNA BINDING PROTEIN"/>
    <property type="match status" value="1"/>
</dbReference>
<sequence length="224" mass="24125">VPGNSVPRAPVMAGLSLGHSREAPPGLHDGKTGRSSGPGRRWAERTGLPGLPVGGWNVLGLQGALLSHFVEPVYLQSIVVGSLHHTGHLARVMSHRMEGVGQLPASYRHNRPLLSGVSDAEARQPGKSPPFSMNWVVGSMDLEIINATTGRRSCGGPSRLCKHMLSARWARLYGKLSTRTPSPGDTPSMYCEAKLGQLFKAFQKAGLGTWVRKPPEQQQFLLTL</sequence>
<evidence type="ECO:0000256" key="2">
    <source>
        <dbReference type="SAM" id="MobiDB-lite"/>
    </source>
</evidence>
<dbReference type="SMART" id="SM00552">
    <property type="entry name" value="ADEAMc"/>
    <property type="match status" value="1"/>
</dbReference>
<reference evidence="4 5" key="1">
    <citation type="submission" date="2012-10" db="EMBL/GenBank/DDBJ databases">
        <authorList>
            <consortium name="Gibbon Genome Sequencing Consortium"/>
        </authorList>
    </citation>
    <scope>NUCLEOTIDE SEQUENCE [LARGE SCALE GENOMIC DNA]</scope>
</reference>
<dbReference type="GO" id="GO:0008251">
    <property type="term" value="F:tRNA-specific adenosine deaminase activity"/>
    <property type="evidence" value="ECO:0007669"/>
    <property type="project" value="TreeGrafter"/>
</dbReference>
<evidence type="ECO:0000259" key="3">
    <source>
        <dbReference type="PROSITE" id="PS50141"/>
    </source>
</evidence>
<evidence type="ECO:0000313" key="5">
    <source>
        <dbReference type="Proteomes" id="UP000001073"/>
    </source>
</evidence>
<evidence type="ECO:0000256" key="1">
    <source>
        <dbReference type="ARBA" id="ARBA00022884"/>
    </source>
</evidence>
<dbReference type="OMA" id="MFSARWA"/>
<dbReference type="HOGENOM" id="CLU_005382_3_0_1"/>
<dbReference type="eggNOG" id="KOG2777">
    <property type="taxonomic scope" value="Eukaryota"/>
</dbReference>
<proteinExistence type="predicted"/>
<reference evidence="4" key="2">
    <citation type="submission" date="2025-08" db="UniProtKB">
        <authorList>
            <consortium name="Ensembl"/>
        </authorList>
    </citation>
    <scope>IDENTIFICATION</scope>
</reference>
<dbReference type="Ensembl" id="ENSNLET00000017357.2">
    <property type="protein sequence ID" value="ENSNLEP00000016511.2"/>
    <property type="gene ID" value="ENSNLEG00000013633.3"/>
</dbReference>
<dbReference type="Proteomes" id="UP000001073">
    <property type="component" value="Chromosome 9"/>
</dbReference>
<accession>G1RTD7</accession>
<protein>
    <recommendedName>
        <fullName evidence="3">A to I editase domain-containing protein</fullName>
    </recommendedName>
</protein>
<dbReference type="GO" id="GO:0006382">
    <property type="term" value="P:adenosine to inosine editing"/>
    <property type="evidence" value="ECO:0007669"/>
    <property type="project" value="TreeGrafter"/>
</dbReference>
<dbReference type="InterPro" id="IPR002466">
    <property type="entry name" value="A_deamin"/>
</dbReference>
<reference evidence="4" key="3">
    <citation type="submission" date="2025-09" db="UniProtKB">
        <authorList>
            <consortium name="Ensembl"/>
        </authorList>
    </citation>
    <scope>IDENTIFICATION</scope>
</reference>